<evidence type="ECO:0000256" key="2">
    <source>
        <dbReference type="ARBA" id="ARBA00023125"/>
    </source>
</evidence>
<keyword evidence="3" id="KW-0804">Transcription</keyword>
<gene>
    <name evidence="5" type="ORF">LRX75_20055</name>
</gene>
<dbReference type="PROSITE" id="PS00041">
    <property type="entry name" value="HTH_ARAC_FAMILY_1"/>
    <property type="match status" value="1"/>
</dbReference>
<dbReference type="Gene3D" id="1.10.10.60">
    <property type="entry name" value="Homeodomain-like"/>
    <property type="match status" value="1"/>
</dbReference>
<organism evidence="5 6">
    <name type="scientific">Rhizobium quercicola</name>
    <dbReference type="NCBI Taxonomy" id="2901226"/>
    <lineage>
        <taxon>Bacteria</taxon>
        <taxon>Pseudomonadati</taxon>
        <taxon>Pseudomonadota</taxon>
        <taxon>Alphaproteobacteria</taxon>
        <taxon>Hyphomicrobiales</taxon>
        <taxon>Rhizobiaceae</taxon>
        <taxon>Rhizobium/Agrobacterium group</taxon>
        <taxon>Rhizobium</taxon>
    </lineage>
</organism>
<evidence type="ECO:0000313" key="5">
    <source>
        <dbReference type="EMBL" id="MCD7111336.1"/>
    </source>
</evidence>
<evidence type="ECO:0000256" key="1">
    <source>
        <dbReference type="ARBA" id="ARBA00023015"/>
    </source>
</evidence>
<dbReference type="InterPro" id="IPR050204">
    <property type="entry name" value="AraC_XylS_family_regulators"/>
</dbReference>
<dbReference type="PANTHER" id="PTHR46796">
    <property type="entry name" value="HTH-TYPE TRANSCRIPTIONAL ACTIVATOR RHAS-RELATED"/>
    <property type="match status" value="1"/>
</dbReference>
<dbReference type="RefSeq" id="WP_231816421.1">
    <property type="nucleotide sequence ID" value="NZ_JAJOZR010000015.1"/>
</dbReference>
<accession>A0A9X1NXW5</accession>
<keyword evidence="1" id="KW-0805">Transcription regulation</keyword>
<dbReference type="SMART" id="SM00342">
    <property type="entry name" value="HTH_ARAC"/>
    <property type="match status" value="1"/>
</dbReference>
<dbReference type="GO" id="GO:0043565">
    <property type="term" value="F:sequence-specific DNA binding"/>
    <property type="evidence" value="ECO:0007669"/>
    <property type="project" value="InterPro"/>
</dbReference>
<evidence type="ECO:0000259" key="4">
    <source>
        <dbReference type="PROSITE" id="PS01124"/>
    </source>
</evidence>
<dbReference type="GO" id="GO:0003700">
    <property type="term" value="F:DNA-binding transcription factor activity"/>
    <property type="evidence" value="ECO:0007669"/>
    <property type="project" value="InterPro"/>
</dbReference>
<dbReference type="InterPro" id="IPR018062">
    <property type="entry name" value="HTH_AraC-typ_CS"/>
</dbReference>
<evidence type="ECO:0000313" key="6">
    <source>
        <dbReference type="Proteomes" id="UP001139089"/>
    </source>
</evidence>
<dbReference type="Pfam" id="PF12852">
    <property type="entry name" value="Cupin_6"/>
    <property type="match status" value="1"/>
</dbReference>
<dbReference type="PANTHER" id="PTHR46796:SF13">
    <property type="entry name" value="HTH-TYPE TRANSCRIPTIONAL ACTIVATOR RHAS"/>
    <property type="match status" value="1"/>
</dbReference>
<name>A0A9X1NXW5_9HYPH</name>
<dbReference type="InterPro" id="IPR018060">
    <property type="entry name" value="HTH_AraC"/>
</dbReference>
<dbReference type="EMBL" id="JAJOZR010000015">
    <property type="protein sequence ID" value="MCD7111336.1"/>
    <property type="molecule type" value="Genomic_DNA"/>
</dbReference>
<dbReference type="SUPFAM" id="SSF46689">
    <property type="entry name" value="Homeodomain-like"/>
    <property type="match status" value="2"/>
</dbReference>
<dbReference type="AlphaFoldDB" id="A0A9X1NXW5"/>
<protein>
    <submittedName>
        <fullName evidence="5">AraC family transcriptional regulator</fullName>
    </submittedName>
</protein>
<dbReference type="InterPro" id="IPR032783">
    <property type="entry name" value="AraC_lig"/>
</dbReference>
<dbReference type="PROSITE" id="PS01124">
    <property type="entry name" value="HTH_ARAC_FAMILY_2"/>
    <property type="match status" value="1"/>
</dbReference>
<comment type="caution">
    <text evidence="5">The sequence shown here is derived from an EMBL/GenBank/DDBJ whole genome shotgun (WGS) entry which is preliminary data.</text>
</comment>
<dbReference type="Pfam" id="PF12833">
    <property type="entry name" value="HTH_18"/>
    <property type="match status" value="1"/>
</dbReference>
<keyword evidence="2" id="KW-0238">DNA-binding</keyword>
<proteinExistence type="predicted"/>
<keyword evidence="6" id="KW-1185">Reference proteome</keyword>
<reference evidence="5" key="1">
    <citation type="submission" date="2021-12" db="EMBL/GenBank/DDBJ databases">
        <authorList>
            <person name="Li Y."/>
        </authorList>
    </citation>
    <scope>NUCLEOTIDE SEQUENCE</scope>
    <source>
        <strain evidence="5">DKSPLA3</strain>
    </source>
</reference>
<evidence type="ECO:0000256" key="3">
    <source>
        <dbReference type="ARBA" id="ARBA00023163"/>
    </source>
</evidence>
<sequence>MVLSRSSTTARDPLSDVLDVLGAHVARLTRMEAGGSWAFAFPLANRLKFVAVLDGEQWMLVPGQPRCRMKAGDVCLIGRTPYVVASDPEREPEEGTSLYPESGSDLARVNSGDGVAAIGGSIAFPDENGDFLLDLLPGFLLVERGARASSAIAAVLDLIGSEFRRDAMGSDIVAARLADVLVIEALRALSDDGDRSRTGWLGAISDPRLGRALRAVHRDLAAPWTVAALAEVAGMSRAAFSAAFSRHVGRPPLAYLRYWRLTLARTLLRKGTATVDEVARRVGYTSQSAFANAYRHAFATTPRSRSPVA</sequence>
<dbReference type="Proteomes" id="UP001139089">
    <property type="component" value="Unassembled WGS sequence"/>
</dbReference>
<feature type="domain" description="HTH araC/xylS-type" evidence="4">
    <location>
        <begin position="210"/>
        <end position="308"/>
    </location>
</feature>
<dbReference type="InterPro" id="IPR009057">
    <property type="entry name" value="Homeodomain-like_sf"/>
</dbReference>